<dbReference type="AlphaFoldDB" id="A0ABD1ML06"/>
<evidence type="ECO:0000259" key="2">
    <source>
        <dbReference type="Pfam" id="PF23598"/>
    </source>
</evidence>
<gene>
    <name evidence="3" type="ORF">Fmac_010920</name>
</gene>
<dbReference type="PANTHER" id="PTHR47186:SF3">
    <property type="entry name" value="OS09G0267800 PROTEIN"/>
    <property type="match status" value="1"/>
</dbReference>
<dbReference type="PANTHER" id="PTHR47186">
    <property type="entry name" value="LEUCINE-RICH REPEAT-CONTAINING PROTEIN 57"/>
    <property type="match status" value="1"/>
</dbReference>
<dbReference type="Pfam" id="PF23598">
    <property type="entry name" value="LRR_14"/>
    <property type="match status" value="1"/>
</dbReference>
<dbReference type="SUPFAM" id="SSF52058">
    <property type="entry name" value="L domain-like"/>
    <property type="match status" value="2"/>
</dbReference>
<name>A0ABD1ML06_9FABA</name>
<evidence type="ECO:0000313" key="3">
    <source>
        <dbReference type="EMBL" id="KAL2336474.1"/>
    </source>
</evidence>
<reference evidence="3 4" key="1">
    <citation type="submission" date="2024-08" db="EMBL/GenBank/DDBJ databases">
        <title>Insights into the chromosomal genome structure of Flemingia macrophylla.</title>
        <authorList>
            <person name="Ding Y."/>
            <person name="Zhao Y."/>
            <person name="Bi W."/>
            <person name="Wu M."/>
            <person name="Zhao G."/>
            <person name="Gong Y."/>
            <person name="Li W."/>
            <person name="Zhang P."/>
        </authorList>
    </citation>
    <scope>NUCLEOTIDE SEQUENCE [LARGE SCALE GENOMIC DNA]</scope>
    <source>
        <strain evidence="3">DYQJB</strain>
        <tissue evidence="3">Leaf</tissue>
    </source>
</reference>
<dbReference type="Proteomes" id="UP001603857">
    <property type="component" value="Unassembled WGS sequence"/>
</dbReference>
<dbReference type="InterPro" id="IPR055414">
    <property type="entry name" value="LRR_R13L4/SHOC2-like"/>
</dbReference>
<dbReference type="Gene3D" id="3.80.10.10">
    <property type="entry name" value="Ribonuclease Inhibitor"/>
    <property type="match status" value="3"/>
</dbReference>
<organism evidence="3 4">
    <name type="scientific">Flemingia macrophylla</name>
    <dbReference type="NCBI Taxonomy" id="520843"/>
    <lineage>
        <taxon>Eukaryota</taxon>
        <taxon>Viridiplantae</taxon>
        <taxon>Streptophyta</taxon>
        <taxon>Embryophyta</taxon>
        <taxon>Tracheophyta</taxon>
        <taxon>Spermatophyta</taxon>
        <taxon>Magnoliopsida</taxon>
        <taxon>eudicotyledons</taxon>
        <taxon>Gunneridae</taxon>
        <taxon>Pentapetalae</taxon>
        <taxon>rosids</taxon>
        <taxon>fabids</taxon>
        <taxon>Fabales</taxon>
        <taxon>Fabaceae</taxon>
        <taxon>Papilionoideae</taxon>
        <taxon>50 kb inversion clade</taxon>
        <taxon>NPAAA clade</taxon>
        <taxon>indigoferoid/millettioid clade</taxon>
        <taxon>Phaseoleae</taxon>
        <taxon>Flemingia</taxon>
    </lineage>
</organism>
<keyword evidence="4" id="KW-1185">Reference proteome</keyword>
<evidence type="ECO:0000256" key="1">
    <source>
        <dbReference type="ARBA" id="ARBA00022737"/>
    </source>
</evidence>
<sequence length="764" mass="86241">MHDLMHDLATSLGEEFYLRSEILGKKTKINVKTGHLSFTKFSDPVSNDFEAFSGIKLLRTFLPIGLKDSPFNIEKTSRIIIRKFTYLRVLSFCGFESLNVLPNTIGELIHLRYLKLSRTSIKILPESLCNLYNLQTLKLNGCIKLTKLPSDMQNLVNLRHLDILGTFMKDMPRGMGKLNHLQHLDFFTVGKHKENSIKELGGLSNLHGSLEIKNLENVISSDEALEAKMKDKKHIEILELQWSLLNNNGVDFQTELNVLCKLQPYQDLRGLTINGYKGTKFPDWVNNMAYHKLTFLNLMNCINCCMLPSLGQLPSLECLQIYNMNSVQVVKAGFCKNGDCSLVTPFPSLECLSFFDMSCWEMWGYFESDAFPRLKKLSIRHCPKLSGHLPNHLPALEILEIEDCELLVSSLPSAPTLQTLSVKRSNKVLMDVFPHSVINIEIEGSPMVKSMMEAITNIQPTSLLSLKLHDCSSTISFAGGCLPVSLKALHIRDLKKLEFPMQHKHDLLEQLSISNSCDSLASLLLVTFPNLKSLQIRNCENIESLLVSGSNSFHSLSYFEIFNCPNFESFSREGLPAPELTRFKVSHCDKLKSLPDQMSSLLPKLELLGISNCPEIESFPGGGMPPNLKTIWIKNCEKLLSGLAWPSMDMLTFLDLGGPCDGIKSFPKEALLPPSLMLLHIFGFSNLETWDCRGLVHLTSLQQLDIHDCQKLENMVGEKLPESLIQLSINECPLLQKRCSTKHSQIWPKISHIRGVKVDHRWIS</sequence>
<protein>
    <recommendedName>
        <fullName evidence="2">Disease resistance R13L4/SHOC-2-like LRR domain-containing protein</fullName>
    </recommendedName>
</protein>
<comment type="caution">
    <text evidence="3">The sequence shown here is derived from an EMBL/GenBank/DDBJ whole genome shotgun (WGS) entry which is preliminary data.</text>
</comment>
<keyword evidence="1" id="KW-0677">Repeat</keyword>
<feature type="domain" description="Disease resistance R13L4/SHOC-2-like LRR" evidence="2">
    <location>
        <begin position="81"/>
        <end position="380"/>
    </location>
</feature>
<proteinExistence type="predicted"/>
<accession>A0ABD1ML06</accession>
<dbReference type="EMBL" id="JBGMDY010000004">
    <property type="protein sequence ID" value="KAL2336474.1"/>
    <property type="molecule type" value="Genomic_DNA"/>
</dbReference>
<evidence type="ECO:0000313" key="4">
    <source>
        <dbReference type="Proteomes" id="UP001603857"/>
    </source>
</evidence>
<dbReference type="InterPro" id="IPR032675">
    <property type="entry name" value="LRR_dom_sf"/>
</dbReference>